<dbReference type="Proteomes" id="UP000789759">
    <property type="component" value="Unassembled WGS sequence"/>
</dbReference>
<protein>
    <submittedName>
        <fullName evidence="1">16386_t:CDS:1</fullName>
    </submittedName>
</protein>
<evidence type="ECO:0000313" key="2">
    <source>
        <dbReference type="Proteomes" id="UP000789759"/>
    </source>
</evidence>
<accession>A0A9N9KL36</accession>
<dbReference type="EMBL" id="CAJVQA010080192">
    <property type="protein sequence ID" value="CAG8837025.1"/>
    <property type="molecule type" value="Genomic_DNA"/>
</dbReference>
<feature type="non-terminal residue" evidence="1">
    <location>
        <position position="1"/>
    </location>
</feature>
<evidence type="ECO:0000313" key="1">
    <source>
        <dbReference type="EMBL" id="CAG8837025.1"/>
    </source>
</evidence>
<feature type="non-terminal residue" evidence="1">
    <location>
        <position position="105"/>
    </location>
</feature>
<keyword evidence="2" id="KW-1185">Reference proteome</keyword>
<gene>
    <name evidence="1" type="ORF">CPELLU_LOCUS21488</name>
</gene>
<organism evidence="1 2">
    <name type="scientific">Cetraspora pellucida</name>
    <dbReference type="NCBI Taxonomy" id="1433469"/>
    <lineage>
        <taxon>Eukaryota</taxon>
        <taxon>Fungi</taxon>
        <taxon>Fungi incertae sedis</taxon>
        <taxon>Mucoromycota</taxon>
        <taxon>Glomeromycotina</taxon>
        <taxon>Glomeromycetes</taxon>
        <taxon>Diversisporales</taxon>
        <taxon>Gigasporaceae</taxon>
        <taxon>Cetraspora</taxon>
    </lineage>
</organism>
<name>A0A9N9KL36_9GLOM</name>
<reference evidence="1" key="1">
    <citation type="submission" date="2021-06" db="EMBL/GenBank/DDBJ databases">
        <authorList>
            <person name="Kallberg Y."/>
            <person name="Tangrot J."/>
            <person name="Rosling A."/>
        </authorList>
    </citation>
    <scope>NUCLEOTIDE SEQUENCE</scope>
    <source>
        <strain evidence="1">FL966</strain>
    </source>
</reference>
<dbReference type="OrthoDB" id="10332391at2759"/>
<comment type="caution">
    <text evidence="1">The sequence shown here is derived from an EMBL/GenBank/DDBJ whole genome shotgun (WGS) entry which is preliminary data.</text>
</comment>
<sequence length="105" mass="12323">GLVNKIKKNLYAALKYYWDAPIDHSLVATLLNPRCKSMKQLDDWKRNKAISFLQENYELLNIENKTTNSPNKEQNKDQLNLFSIMFGSDNVSIKNEVERYLKIDQ</sequence>
<dbReference type="AlphaFoldDB" id="A0A9N9KL36"/>
<proteinExistence type="predicted"/>